<organism evidence="1 2">
    <name type="scientific">Taklimakanibacter albus</name>
    <dbReference type="NCBI Taxonomy" id="2800327"/>
    <lineage>
        <taxon>Bacteria</taxon>
        <taxon>Pseudomonadati</taxon>
        <taxon>Pseudomonadota</taxon>
        <taxon>Alphaproteobacteria</taxon>
        <taxon>Hyphomicrobiales</taxon>
        <taxon>Aestuariivirgaceae</taxon>
        <taxon>Taklimakanibacter</taxon>
    </lineage>
</organism>
<accession>A0ACC5R8Z0</accession>
<gene>
    <name evidence="1" type="ORF">JHL16_22230</name>
</gene>
<keyword evidence="2" id="KW-1185">Reference proteome</keyword>
<name>A0ACC5R8Z0_9HYPH</name>
<dbReference type="Proteomes" id="UP000616151">
    <property type="component" value="Unassembled WGS sequence"/>
</dbReference>
<evidence type="ECO:0000313" key="2">
    <source>
        <dbReference type="Proteomes" id="UP000616151"/>
    </source>
</evidence>
<proteinExistence type="predicted"/>
<dbReference type="EMBL" id="JAENHL010000007">
    <property type="protein sequence ID" value="MBK1869094.1"/>
    <property type="molecule type" value="Genomic_DNA"/>
</dbReference>
<protein>
    <submittedName>
        <fullName evidence="1">FAD/NAD(P)-binding protein</fullName>
    </submittedName>
</protein>
<feature type="non-terminal residue" evidence="1">
    <location>
        <position position="1"/>
    </location>
</feature>
<comment type="caution">
    <text evidence="1">The sequence shown here is derived from an EMBL/GenBank/DDBJ whole genome shotgun (WGS) entry which is preliminary data.</text>
</comment>
<reference evidence="1" key="1">
    <citation type="submission" date="2021-01" db="EMBL/GenBank/DDBJ databases">
        <authorList>
            <person name="Sun Q."/>
        </authorList>
    </citation>
    <scope>NUCLEOTIDE SEQUENCE</scope>
    <source>
        <strain evidence="1">YIM B02566</strain>
    </source>
</reference>
<sequence length="389" mass="42959">RFDKHLLNVTTPKMDTYAEADDPLFEPWLAERADHDYAPRRLYGDFLTEAVSNAITGKDVRHFQTMASAIRSTDDGLAITLADGTTLAASHAVLALGNLPPKLLAPGISDPRIIEHPWSLTPERTEGRNRVVIAGTGLTALDAVTLIAEANPKAHFTLAAAHPLTPPCDRTVTPWAEAEHVIGHSPTMVWSMVKRELRERDWYEVIDGLRGHVEAIWTQWTQEQRRSFMRHGARLWLHHRHRSPPPTWHRIEELKTVGRLSLRAGRIHRLTPHSDRIDVDLATGTLAADLVVNTTGPSLSLRAHALLSALLDEGLVTECPLGLGIAIDDDGRCRTRNGHLSRLFALGTLTRGQFFETVAVPHIRKHADDIAKVIVPSSFPLAGKVAPGP</sequence>
<evidence type="ECO:0000313" key="1">
    <source>
        <dbReference type="EMBL" id="MBK1869094.1"/>
    </source>
</evidence>